<proteinExistence type="predicted"/>
<dbReference type="KEGG" id="pta:HPL003_08055"/>
<gene>
    <name evidence="1" type="ordered locus">HPL003_08055</name>
</gene>
<evidence type="ECO:0000313" key="1">
    <source>
        <dbReference type="EMBL" id="AET58374.1"/>
    </source>
</evidence>
<dbReference type="HOGENOM" id="CLU_2863668_0_0_9"/>
<reference evidence="2" key="1">
    <citation type="submission" date="2011-11" db="EMBL/GenBank/DDBJ databases">
        <title>Complete sequence of Paenibacillus terrae HPL-003.</title>
        <authorList>
            <person name="Shin S.H."/>
            <person name="Kim S."/>
            <person name="Kim J.Y."/>
        </authorList>
    </citation>
    <scope>NUCLEOTIDE SEQUENCE [LARGE SCALE GENOMIC DNA]</scope>
    <source>
        <strain evidence="2">HPL-003</strain>
    </source>
</reference>
<organism evidence="1 2">
    <name type="scientific">Paenibacillus terrae (strain HPL-003)</name>
    <dbReference type="NCBI Taxonomy" id="985665"/>
    <lineage>
        <taxon>Bacteria</taxon>
        <taxon>Bacillati</taxon>
        <taxon>Bacillota</taxon>
        <taxon>Bacilli</taxon>
        <taxon>Bacillales</taxon>
        <taxon>Paenibacillaceae</taxon>
        <taxon>Paenibacillus</taxon>
    </lineage>
</organism>
<sequence>MVPELVVPGPERLSALAAARMDPALVVGQKAAVAQGPLPLVVGQSVTGTSPVYQEIVGSMDLMV</sequence>
<name>G7VW22_PAETH</name>
<accession>G7VW22</accession>
<protein>
    <submittedName>
        <fullName evidence="1">Uncharacterized protein</fullName>
    </submittedName>
</protein>
<reference evidence="1 2" key="3">
    <citation type="journal article" date="2012" name="J. Bacteriol.">
        <title>Genome Sequence of Paenibacillus terrae HPL-003, a Xylanase-Producing Bacterium Isolated from Soil Found in Forest Residue.</title>
        <authorList>
            <person name="Shin S.H."/>
            <person name="Kim S."/>
            <person name="Kim J.Y."/>
            <person name="Song H.Y."/>
            <person name="Cho S.J."/>
            <person name="Kim D.R."/>
            <person name="Lee K.I."/>
            <person name="Lim H.K."/>
            <person name="Park N.J."/>
            <person name="Hwang I.T."/>
            <person name="Yang K.S."/>
        </authorList>
    </citation>
    <scope>NUCLEOTIDE SEQUENCE [LARGE SCALE GENOMIC DNA]</scope>
    <source>
        <strain evidence="1 2">HPL-003</strain>
    </source>
</reference>
<dbReference type="EMBL" id="CP003107">
    <property type="protein sequence ID" value="AET58374.1"/>
    <property type="molecule type" value="Genomic_DNA"/>
</dbReference>
<reference key="2">
    <citation type="submission" date="2011-11" db="EMBL/GenBank/DDBJ databases">
        <authorList>
            <person name="Shin S.H."/>
            <person name="Kim S."/>
            <person name="Kim J.Y."/>
        </authorList>
    </citation>
    <scope>NUCLEOTIDE SEQUENCE</scope>
    <source>
        <strain>HPL-003</strain>
    </source>
</reference>
<dbReference type="AlphaFoldDB" id="G7VW22"/>
<evidence type="ECO:0000313" key="2">
    <source>
        <dbReference type="Proteomes" id="UP000005876"/>
    </source>
</evidence>
<dbReference type="Proteomes" id="UP000005876">
    <property type="component" value="Chromosome"/>
</dbReference>